<protein>
    <submittedName>
        <fullName evidence="3">Dienelactone hydrolase family protein</fullName>
        <ecNumber evidence="3">3.1.-.-</ecNumber>
    </submittedName>
</protein>
<dbReference type="InterPro" id="IPR002925">
    <property type="entry name" value="Dienelactn_hydro"/>
</dbReference>
<keyword evidence="3" id="KW-0378">Hydrolase</keyword>
<dbReference type="EC" id="3.1.-.-" evidence="3"/>
<proteinExistence type="inferred from homology"/>
<comment type="similarity">
    <text evidence="1">Belongs to the AB hydrolase superfamily.</text>
</comment>
<accession>A0ABW2W373</accession>
<dbReference type="Gene3D" id="3.40.50.1820">
    <property type="entry name" value="alpha/beta hydrolase"/>
    <property type="match status" value="1"/>
</dbReference>
<evidence type="ECO:0000259" key="2">
    <source>
        <dbReference type="Pfam" id="PF01738"/>
    </source>
</evidence>
<reference evidence="4" key="1">
    <citation type="journal article" date="2019" name="Int. J. Syst. Evol. Microbiol.">
        <title>The Global Catalogue of Microorganisms (GCM) 10K type strain sequencing project: providing services to taxonomists for standard genome sequencing and annotation.</title>
        <authorList>
            <consortium name="The Broad Institute Genomics Platform"/>
            <consortium name="The Broad Institute Genome Sequencing Center for Infectious Disease"/>
            <person name="Wu L."/>
            <person name="Ma J."/>
        </authorList>
    </citation>
    <scope>NUCLEOTIDE SEQUENCE [LARGE SCALE GENOMIC DNA]</scope>
    <source>
        <strain evidence="4">CGMCC 4.7400</strain>
    </source>
</reference>
<evidence type="ECO:0000313" key="3">
    <source>
        <dbReference type="EMBL" id="MFD0313144.1"/>
    </source>
</evidence>
<dbReference type="PANTHER" id="PTHR22946">
    <property type="entry name" value="DIENELACTONE HYDROLASE DOMAIN-CONTAINING PROTEIN-RELATED"/>
    <property type="match status" value="1"/>
</dbReference>
<keyword evidence="4" id="KW-1185">Reference proteome</keyword>
<dbReference type="SUPFAM" id="SSF53474">
    <property type="entry name" value="alpha/beta-Hydrolases"/>
    <property type="match status" value="1"/>
</dbReference>
<dbReference type="RefSeq" id="WP_381604712.1">
    <property type="nucleotide sequence ID" value="NZ_JBHTEB010000001.1"/>
</dbReference>
<dbReference type="InterPro" id="IPR050261">
    <property type="entry name" value="FrsA_esterase"/>
</dbReference>
<dbReference type="InterPro" id="IPR029058">
    <property type="entry name" value="AB_hydrolase_fold"/>
</dbReference>
<gene>
    <name evidence="3" type="ORF">ACFQZ6_02620</name>
</gene>
<comment type="caution">
    <text evidence="3">The sequence shown here is derived from an EMBL/GenBank/DDBJ whole genome shotgun (WGS) entry which is preliminary data.</text>
</comment>
<dbReference type="Proteomes" id="UP001597023">
    <property type="component" value="Unassembled WGS sequence"/>
</dbReference>
<sequence length="220" mass="23391">MISEMVRIPVPTDDVDLAGDLVVPDGARAVVLFAHGSGSSRHSPRNRMVAAALRDGAFGTLLMDLLSEPEERQDAVTGRHRFDIPLLGRRLVAAVDWLGAEERTRRLPVALFGASTGAAAALVCAAARPDAVRAVVSRGGRPDLADDALDAVRAPVLLIVGGRDREVLRLNEEAARRLSAPHTLTVVPGATHLFEEPGALEEVAATARDWCDGHLRALGR</sequence>
<evidence type="ECO:0000256" key="1">
    <source>
        <dbReference type="ARBA" id="ARBA00008645"/>
    </source>
</evidence>
<dbReference type="EMBL" id="JBHTEB010000001">
    <property type="protein sequence ID" value="MFD0313144.1"/>
    <property type="molecule type" value="Genomic_DNA"/>
</dbReference>
<evidence type="ECO:0000313" key="4">
    <source>
        <dbReference type="Proteomes" id="UP001597023"/>
    </source>
</evidence>
<feature type="domain" description="Dienelactone hydrolase" evidence="2">
    <location>
        <begin position="68"/>
        <end position="210"/>
    </location>
</feature>
<dbReference type="Pfam" id="PF01738">
    <property type="entry name" value="DLH"/>
    <property type="match status" value="1"/>
</dbReference>
<name>A0ABW2W373_9ACTN</name>
<organism evidence="3 4">
    <name type="scientific">Streptomyces flavalbus</name>
    <dbReference type="NCBI Taxonomy" id="2665155"/>
    <lineage>
        <taxon>Bacteria</taxon>
        <taxon>Bacillati</taxon>
        <taxon>Actinomycetota</taxon>
        <taxon>Actinomycetes</taxon>
        <taxon>Kitasatosporales</taxon>
        <taxon>Streptomycetaceae</taxon>
        <taxon>Streptomyces</taxon>
    </lineage>
</organism>
<dbReference type="GO" id="GO:0016787">
    <property type="term" value="F:hydrolase activity"/>
    <property type="evidence" value="ECO:0007669"/>
    <property type="project" value="UniProtKB-KW"/>
</dbReference>